<evidence type="ECO:0000256" key="7">
    <source>
        <dbReference type="PROSITE-ProRule" id="PRU00339"/>
    </source>
</evidence>
<dbReference type="Gene3D" id="1.25.40.10">
    <property type="entry name" value="Tetratricopeptide repeat domain"/>
    <property type="match status" value="2"/>
</dbReference>
<dbReference type="SUPFAM" id="SSF48452">
    <property type="entry name" value="TPR-like"/>
    <property type="match status" value="1"/>
</dbReference>
<keyword evidence="3" id="KW-0498">Mitosis</keyword>
<evidence type="ECO:0000256" key="6">
    <source>
        <dbReference type="ARBA" id="ARBA00023306"/>
    </source>
</evidence>
<dbReference type="GO" id="GO:0005737">
    <property type="term" value="C:cytoplasm"/>
    <property type="evidence" value="ECO:0007669"/>
    <property type="project" value="TreeGrafter"/>
</dbReference>
<feature type="repeat" description="TPR" evidence="7">
    <location>
        <begin position="443"/>
        <end position="476"/>
    </location>
</feature>
<name>A0A6A4LFI0_9ERIC</name>
<dbReference type="InterPro" id="IPR011990">
    <property type="entry name" value="TPR-like_helical_dom_sf"/>
</dbReference>
<feature type="repeat" description="TPR" evidence="7">
    <location>
        <begin position="306"/>
        <end position="339"/>
    </location>
</feature>
<feature type="non-terminal residue" evidence="8">
    <location>
        <position position="1"/>
    </location>
</feature>
<dbReference type="GO" id="GO:0031145">
    <property type="term" value="P:anaphase-promoting complex-dependent catabolic process"/>
    <property type="evidence" value="ECO:0007669"/>
    <property type="project" value="TreeGrafter"/>
</dbReference>
<keyword evidence="2" id="KW-0677">Repeat</keyword>
<dbReference type="Pfam" id="PF12895">
    <property type="entry name" value="ANAPC3"/>
    <property type="match status" value="1"/>
</dbReference>
<dbReference type="GO" id="GO:0045842">
    <property type="term" value="P:positive regulation of mitotic metaphase/anaphase transition"/>
    <property type="evidence" value="ECO:0007669"/>
    <property type="project" value="TreeGrafter"/>
</dbReference>
<evidence type="ECO:0000313" key="8">
    <source>
        <dbReference type="EMBL" id="KAE9458013.1"/>
    </source>
</evidence>
<dbReference type="EMBL" id="QEFC01001440">
    <property type="protein sequence ID" value="KAE9458013.1"/>
    <property type="molecule type" value="Genomic_DNA"/>
</dbReference>
<accession>A0A6A4LFI0</accession>
<evidence type="ECO:0000256" key="2">
    <source>
        <dbReference type="ARBA" id="ARBA00022737"/>
    </source>
</evidence>
<comment type="caution">
    <text evidence="8">The sequence shown here is derived from an EMBL/GenBank/DDBJ whole genome shotgun (WGS) entry which is preliminary data.</text>
</comment>
<dbReference type="AlphaFoldDB" id="A0A6A4LFI0"/>
<feature type="repeat" description="TPR" evidence="7">
    <location>
        <begin position="409"/>
        <end position="442"/>
    </location>
</feature>
<dbReference type="PANTHER" id="PTHR12558">
    <property type="entry name" value="CELL DIVISION CYCLE 16,23,27"/>
    <property type="match status" value="1"/>
</dbReference>
<feature type="repeat" description="TPR" evidence="7">
    <location>
        <begin position="370"/>
        <end position="403"/>
    </location>
</feature>
<keyword evidence="9" id="KW-1185">Reference proteome</keyword>
<dbReference type="PANTHER" id="PTHR12558:SF9">
    <property type="entry name" value="CELL DIVISION CYCLE PROTEIN 16 HOMOLOG"/>
    <property type="match status" value="1"/>
</dbReference>
<keyword evidence="6" id="KW-0131">Cell cycle</keyword>
<dbReference type="GO" id="GO:0051301">
    <property type="term" value="P:cell division"/>
    <property type="evidence" value="ECO:0007669"/>
    <property type="project" value="UniProtKB-KW"/>
</dbReference>
<dbReference type="OrthoDB" id="10006270at2759"/>
<dbReference type="Proteomes" id="UP000428333">
    <property type="component" value="Linkage Group LG06"/>
</dbReference>
<dbReference type="GO" id="GO:0016567">
    <property type="term" value="P:protein ubiquitination"/>
    <property type="evidence" value="ECO:0007669"/>
    <property type="project" value="TreeGrafter"/>
</dbReference>
<dbReference type="PROSITE" id="PS50005">
    <property type="entry name" value="TPR"/>
    <property type="match status" value="4"/>
</dbReference>
<evidence type="ECO:0000313" key="9">
    <source>
        <dbReference type="Proteomes" id="UP000428333"/>
    </source>
</evidence>
<keyword evidence="4" id="KW-0833">Ubl conjugation pathway</keyword>
<evidence type="ECO:0000256" key="4">
    <source>
        <dbReference type="ARBA" id="ARBA00022786"/>
    </source>
</evidence>
<reference evidence="8 9" key="1">
    <citation type="journal article" date="2019" name="Genome Biol. Evol.">
        <title>The Rhododendron genome and chromosomal organization provide insight into shared whole-genome duplications across the heath family (Ericaceae).</title>
        <authorList>
            <person name="Soza V.L."/>
            <person name="Lindsley D."/>
            <person name="Waalkes A."/>
            <person name="Ramage E."/>
            <person name="Patwardhan R.P."/>
            <person name="Burton J.N."/>
            <person name="Adey A."/>
            <person name="Kumar A."/>
            <person name="Qiu R."/>
            <person name="Shendure J."/>
            <person name="Hall B."/>
        </authorList>
    </citation>
    <scope>NUCLEOTIDE SEQUENCE [LARGE SCALE GENOMIC DNA]</scope>
    <source>
        <strain evidence="8">RSF 1966-606</strain>
    </source>
</reference>
<evidence type="ECO:0000256" key="5">
    <source>
        <dbReference type="ARBA" id="ARBA00022803"/>
    </source>
</evidence>
<dbReference type="InterPro" id="IPR019734">
    <property type="entry name" value="TPR_rpt"/>
</dbReference>
<dbReference type="GO" id="GO:0005680">
    <property type="term" value="C:anaphase-promoting complex"/>
    <property type="evidence" value="ECO:0007669"/>
    <property type="project" value="TreeGrafter"/>
</dbReference>
<evidence type="ECO:0000256" key="3">
    <source>
        <dbReference type="ARBA" id="ARBA00022776"/>
    </source>
</evidence>
<keyword evidence="5 7" id="KW-0802">TPR repeat</keyword>
<proteinExistence type="predicted"/>
<dbReference type="SMART" id="SM00028">
    <property type="entry name" value="TPR"/>
    <property type="match status" value="6"/>
</dbReference>
<organism evidence="8 9">
    <name type="scientific">Rhododendron williamsianum</name>
    <dbReference type="NCBI Taxonomy" id="262921"/>
    <lineage>
        <taxon>Eukaryota</taxon>
        <taxon>Viridiplantae</taxon>
        <taxon>Streptophyta</taxon>
        <taxon>Embryophyta</taxon>
        <taxon>Tracheophyta</taxon>
        <taxon>Spermatophyta</taxon>
        <taxon>Magnoliopsida</taxon>
        <taxon>eudicotyledons</taxon>
        <taxon>Gunneridae</taxon>
        <taxon>Pentapetalae</taxon>
        <taxon>asterids</taxon>
        <taxon>Ericales</taxon>
        <taxon>Ericaceae</taxon>
        <taxon>Ericoideae</taxon>
        <taxon>Rhodoreae</taxon>
        <taxon>Rhododendron</taxon>
    </lineage>
</organism>
<sequence>MREEEIEKLRGVVRDCVSKHLYSSAIFFADKVAAFTSDPADIYMQAQALFLGRHYRRAFHLLNASQITMSSVLTFFPMNMQEELKEWDQCLLMLGDAKVDEHGNVNITKDCSVMYLDKDGEDREINISSAICFLRGKAYEALENRAQARQWYKAAVKADPLCYEALERLIENHMLTCEEGEFFDYLVMDIWWSMSNMYDKENVVEAKFRELEQEGCNIKSSEQSLANNTDLLACKAEYYHQCGEYQKCFELTSVLLEKDPFHLKCTLVHLAAAMELGHSNELYLMACNLVKDYPQNKATNLDGTFPPAWIGYGNAYAAQEEGDQAMSAYRTAARLFPGCHLPALYIGMEYMRTHSFKLAEQAKTICPSDPHVYNELGVVAHHMKEYKKAVRWFEKTLAHIPSSLSEMWEPTVVNLAHSLRKLKRYHEAITYYEKALALSTRSLSTYAGLAYTYHLQDNFTAAITYYHKALWLKPDDQFCTEMLTLALVDECRHGVEPKTDTRQNNLFLY</sequence>
<dbReference type="Pfam" id="PF13181">
    <property type="entry name" value="TPR_8"/>
    <property type="match status" value="1"/>
</dbReference>
<keyword evidence="1" id="KW-0132">Cell division</keyword>
<evidence type="ECO:0000256" key="1">
    <source>
        <dbReference type="ARBA" id="ARBA00022618"/>
    </source>
</evidence>
<protein>
    <submittedName>
        <fullName evidence="8">Uncharacterized protein</fullName>
    </submittedName>
</protein>
<dbReference type="Pfam" id="PF13424">
    <property type="entry name" value="TPR_12"/>
    <property type="match status" value="1"/>
</dbReference>
<gene>
    <name evidence="8" type="ORF">C3L33_10062</name>
</gene>